<dbReference type="EMBL" id="BNCP01000062">
    <property type="protein sequence ID" value="GIL91072.1"/>
    <property type="molecule type" value="Genomic_DNA"/>
</dbReference>
<organism evidence="6 7">
    <name type="scientific">Volvox reticuliferus</name>
    <dbReference type="NCBI Taxonomy" id="1737510"/>
    <lineage>
        <taxon>Eukaryota</taxon>
        <taxon>Viridiplantae</taxon>
        <taxon>Chlorophyta</taxon>
        <taxon>core chlorophytes</taxon>
        <taxon>Chlorophyceae</taxon>
        <taxon>CS clade</taxon>
        <taxon>Chlamydomonadales</taxon>
        <taxon>Volvocaceae</taxon>
        <taxon>Volvox</taxon>
    </lineage>
</organism>
<sequence length="269" mass="30028">MQLFQDHHMPHPSLEALFSFVHLDSTTGKATPVPPVLPVSAADMDVFCQRQAVAEARRTARQQANQHQRGDVGGELYVGAIDADAREGIRAARRLQELPALAPTDAVLMPSTCQHNTFICQPQHRNTSGRVFGGFLMRRAYELAFATTYMFGGVRPAFHKVEEITFTRPVDVGDLLRLTSTVVHASHMSEQKERGRVIVEVEARVTKPEAVDSFVSNTFTFVYDLRARPGASQLTLKRVLPTCEEEALRCKRARQLQQSSCAQLRKLCL</sequence>
<keyword evidence="7" id="KW-1185">Reference proteome</keyword>
<evidence type="ECO:0000256" key="2">
    <source>
        <dbReference type="ARBA" id="ARBA00022737"/>
    </source>
</evidence>
<keyword evidence="4" id="KW-0809">Transit peptide</keyword>
<dbReference type="Gene3D" id="3.10.129.10">
    <property type="entry name" value="Hotdog Thioesterase"/>
    <property type="match status" value="2"/>
</dbReference>
<dbReference type="PANTHER" id="PTHR12655">
    <property type="entry name" value="ACYL-COA THIOESTERASE"/>
    <property type="match status" value="1"/>
</dbReference>
<evidence type="ECO:0000313" key="6">
    <source>
        <dbReference type="EMBL" id="GIL91072.1"/>
    </source>
</evidence>
<dbReference type="PANTHER" id="PTHR12655:SF0">
    <property type="entry name" value="ACYL-COENZYME A THIOESTERASE 9, MITOCHONDRIAL"/>
    <property type="match status" value="1"/>
</dbReference>
<name>A0A8J4FUQ5_9CHLO</name>
<evidence type="ECO:0000256" key="4">
    <source>
        <dbReference type="ARBA" id="ARBA00022946"/>
    </source>
</evidence>
<comment type="caution">
    <text evidence="6">The sequence shown here is derived from an EMBL/GenBank/DDBJ whole genome shotgun (WGS) entry which is preliminary data.</text>
</comment>
<dbReference type="AlphaFoldDB" id="A0A8J4FUQ5"/>
<feature type="domain" description="HotDog ACOT-type" evidence="5">
    <location>
        <begin position="110"/>
        <end position="229"/>
    </location>
</feature>
<accession>A0A8J4FUQ5</accession>
<keyword evidence="2" id="KW-0677">Repeat</keyword>
<evidence type="ECO:0000313" key="7">
    <source>
        <dbReference type="Proteomes" id="UP000747110"/>
    </source>
</evidence>
<evidence type="ECO:0000259" key="5">
    <source>
        <dbReference type="PROSITE" id="PS51770"/>
    </source>
</evidence>
<keyword evidence="3" id="KW-0378">Hydrolase</keyword>
<dbReference type="GO" id="GO:0047617">
    <property type="term" value="F:fatty acyl-CoA hydrolase activity"/>
    <property type="evidence" value="ECO:0007669"/>
    <property type="project" value="TreeGrafter"/>
</dbReference>
<dbReference type="InterPro" id="IPR033120">
    <property type="entry name" value="HOTDOG_ACOT"/>
</dbReference>
<dbReference type="InterPro" id="IPR029069">
    <property type="entry name" value="HotDog_dom_sf"/>
</dbReference>
<protein>
    <recommendedName>
        <fullName evidence="5">HotDog ACOT-type domain-containing protein</fullName>
    </recommendedName>
</protein>
<evidence type="ECO:0000256" key="1">
    <source>
        <dbReference type="ARBA" id="ARBA00010458"/>
    </source>
</evidence>
<dbReference type="OrthoDB" id="331699at2759"/>
<comment type="similarity">
    <text evidence="1">Belongs to the acyl coenzyme A hydrolase family.</text>
</comment>
<dbReference type="SUPFAM" id="SSF54637">
    <property type="entry name" value="Thioesterase/thiol ester dehydrase-isomerase"/>
    <property type="match status" value="1"/>
</dbReference>
<evidence type="ECO:0000256" key="3">
    <source>
        <dbReference type="ARBA" id="ARBA00022801"/>
    </source>
</evidence>
<dbReference type="CDD" id="cd03442">
    <property type="entry name" value="BFIT_BACH"/>
    <property type="match status" value="1"/>
</dbReference>
<proteinExistence type="inferred from homology"/>
<gene>
    <name evidence="6" type="ORF">Vretifemale_18757</name>
</gene>
<dbReference type="PROSITE" id="PS51770">
    <property type="entry name" value="HOTDOG_ACOT"/>
    <property type="match status" value="1"/>
</dbReference>
<reference evidence="6" key="1">
    <citation type="journal article" date="2021" name="Proc. Natl. Acad. Sci. U.S.A.">
        <title>Three genomes in the algal genus Volvox reveal the fate of a haploid sex-determining region after a transition to homothallism.</title>
        <authorList>
            <person name="Yamamoto K."/>
            <person name="Hamaji T."/>
            <person name="Kawai-Toyooka H."/>
            <person name="Matsuzaki R."/>
            <person name="Takahashi F."/>
            <person name="Nishimura Y."/>
            <person name="Kawachi M."/>
            <person name="Noguchi H."/>
            <person name="Minakuchi Y."/>
            <person name="Umen J.G."/>
            <person name="Toyoda A."/>
            <person name="Nozaki H."/>
        </authorList>
    </citation>
    <scope>NUCLEOTIDE SEQUENCE</scope>
    <source>
        <strain evidence="6">NIES-3786</strain>
    </source>
</reference>
<dbReference type="GO" id="GO:0006637">
    <property type="term" value="P:acyl-CoA metabolic process"/>
    <property type="evidence" value="ECO:0007669"/>
    <property type="project" value="TreeGrafter"/>
</dbReference>
<dbReference type="Proteomes" id="UP000747110">
    <property type="component" value="Unassembled WGS sequence"/>
</dbReference>